<accession>A0A075UW48</accession>
<proteinExistence type="predicted"/>
<dbReference type="Pfam" id="PF00041">
    <property type="entry name" value="fn3"/>
    <property type="match status" value="1"/>
</dbReference>
<dbReference type="InterPro" id="IPR004843">
    <property type="entry name" value="Calcineurin-like_PHP"/>
</dbReference>
<feature type="domain" description="F5/8 type C" evidence="8">
    <location>
        <begin position="10"/>
        <end position="161"/>
    </location>
</feature>
<evidence type="ECO:0000313" key="11">
    <source>
        <dbReference type="Proteomes" id="UP000028492"/>
    </source>
</evidence>
<dbReference type="GO" id="GO:0003993">
    <property type="term" value="F:acid phosphatase activity"/>
    <property type="evidence" value="ECO:0007669"/>
    <property type="project" value="InterPro"/>
</dbReference>
<dbReference type="Gene3D" id="2.60.40.10">
    <property type="entry name" value="Immunoglobulins"/>
    <property type="match status" value="1"/>
</dbReference>
<dbReference type="PROSITE" id="PS50022">
    <property type="entry name" value="FA58C_3"/>
    <property type="match status" value="1"/>
</dbReference>
<dbReference type="STRING" id="208439.AJAP_18880"/>
<evidence type="ECO:0000256" key="2">
    <source>
        <dbReference type="ARBA" id="ARBA00022801"/>
    </source>
</evidence>
<evidence type="ECO:0000256" key="5">
    <source>
        <dbReference type="ARBA" id="ARBA00023326"/>
    </source>
</evidence>
<dbReference type="Proteomes" id="UP000028492">
    <property type="component" value="Chromosome"/>
</dbReference>
<keyword evidence="11" id="KW-1185">Reference proteome</keyword>
<name>A0A075UW48_9PSEU</name>
<evidence type="ECO:0000256" key="1">
    <source>
        <dbReference type="ARBA" id="ARBA00022729"/>
    </source>
</evidence>
<dbReference type="InterPro" id="IPR013783">
    <property type="entry name" value="Ig-like_fold"/>
</dbReference>
<feature type="chain" id="PRO_5001710812" evidence="7">
    <location>
        <begin position="32"/>
        <end position="522"/>
    </location>
</feature>
<dbReference type="AlphaFoldDB" id="A0A075UW48"/>
<dbReference type="InterPro" id="IPR003961">
    <property type="entry name" value="FN3_dom"/>
</dbReference>
<dbReference type="PANTHER" id="PTHR22953:SF153">
    <property type="entry name" value="PURPLE ACID PHOSPHATASE"/>
    <property type="match status" value="1"/>
</dbReference>
<gene>
    <name evidence="10" type="primary">phoA1</name>
    <name evidence="10" type="ORF">AJAP_18880</name>
</gene>
<dbReference type="EMBL" id="CP008953">
    <property type="protein sequence ID" value="AIG76639.1"/>
    <property type="molecule type" value="Genomic_DNA"/>
</dbReference>
<evidence type="ECO:0000259" key="9">
    <source>
        <dbReference type="PROSITE" id="PS50853"/>
    </source>
</evidence>
<feature type="domain" description="Fibronectin type-III" evidence="9">
    <location>
        <begin position="173"/>
        <end position="258"/>
    </location>
</feature>
<dbReference type="SUPFAM" id="SSF49265">
    <property type="entry name" value="Fibronectin type III"/>
    <property type="match status" value="1"/>
</dbReference>
<dbReference type="KEGG" id="aja:AJAP_18880"/>
<dbReference type="FunFam" id="2.60.40.10:FF:001114">
    <property type="entry name" value="Chitinase A1"/>
    <property type="match status" value="1"/>
</dbReference>
<dbReference type="GO" id="GO:0000272">
    <property type="term" value="P:polysaccharide catabolic process"/>
    <property type="evidence" value="ECO:0007669"/>
    <property type="project" value="UniProtKB-KW"/>
</dbReference>
<keyword evidence="1 7" id="KW-0732">Signal</keyword>
<dbReference type="InterPro" id="IPR029052">
    <property type="entry name" value="Metallo-depent_PP-like"/>
</dbReference>
<dbReference type="HOGENOM" id="CLU_039596_1_0_11"/>
<reference evidence="10 11" key="1">
    <citation type="journal article" date="2014" name="J. Biotechnol.">
        <title>Complete genome sequence of the actinobacterium Amycolatopsis japonica MG417-CF17(T) (=DSM 44213T) producing (S,S)-N,N'-ethylenediaminedisuccinic acid.</title>
        <authorList>
            <person name="Stegmann E."/>
            <person name="Albersmeier A."/>
            <person name="Spohn M."/>
            <person name="Gert H."/>
            <person name="Weber T."/>
            <person name="Wohlleben W."/>
            <person name="Kalinowski J."/>
            <person name="Ruckert C."/>
        </authorList>
    </citation>
    <scope>NUCLEOTIDE SEQUENCE [LARGE SCALE GENOMIC DNA]</scope>
    <source>
        <strain evidence="11">MG417-CF17 (DSM 44213)</strain>
    </source>
</reference>
<feature type="compositionally biased region" description="Low complexity" evidence="6">
    <location>
        <begin position="168"/>
        <end position="181"/>
    </location>
</feature>
<evidence type="ECO:0000256" key="4">
    <source>
        <dbReference type="ARBA" id="ARBA00023295"/>
    </source>
</evidence>
<evidence type="ECO:0000256" key="7">
    <source>
        <dbReference type="SAM" id="SignalP"/>
    </source>
</evidence>
<dbReference type="SUPFAM" id="SSF56300">
    <property type="entry name" value="Metallo-dependent phosphatases"/>
    <property type="match status" value="1"/>
</dbReference>
<keyword evidence="4" id="KW-0326">Glycosidase</keyword>
<dbReference type="eggNOG" id="COG1409">
    <property type="taxonomic scope" value="Bacteria"/>
</dbReference>
<dbReference type="SUPFAM" id="SSF49785">
    <property type="entry name" value="Galactose-binding domain-like"/>
    <property type="match status" value="1"/>
</dbReference>
<dbReference type="InterPro" id="IPR008979">
    <property type="entry name" value="Galactose-bd-like_sf"/>
</dbReference>
<feature type="signal peptide" evidence="7">
    <location>
        <begin position="1"/>
        <end position="31"/>
    </location>
</feature>
<dbReference type="Pfam" id="PF00149">
    <property type="entry name" value="Metallophos"/>
    <property type="match status" value="1"/>
</dbReference>
<keyword evidence="2" id="KW-0378">Hydrolase</keyword>
<dbReference type="PANTHER" id="PTHR22953">
    <property type="entry name" value="ACID PHOSPHATASE RELATED"/>
    <property type="match status" value="1"/>
</dbReference>
<dbReference type="Gene3D" id="3.60.21.10">
    <property type="match status" value="1"/>
</dbReference>
<evidence type="ECO:0000256" key="3">
    <source>
        <dbReference type="ARBA" id="ARBA00023277"/>
    </source>
</evidence>
<dbReference type="GO" id="GO:0016798">
    <property type="term" value="F:hydrolase activity, acting on glycosyl bonds"/>
    <property type="evidence" value="ECO:0007669"/>
    <property type="project" value="UniProtKB-KW"/>
</dbReference>
<evidence type="ECO:0000256" key="6">
    <source>
        <dbReference type="SAM" id="MobiDB-lite"/>
    </source>
</evidence>
<evidence type="ECO:0000313" key="10">
    <source>
        <dbReference type="EMBL" id="AIG76639.1"/>
    </source>
</evidence>
<evidence type="ECO:0000259" key="8">
    <source>
        <dbReference type="PROSITE" id="PS50022"/>
    </source>
</evidence>
<dbReference type="Pfam" id="PF00754">
    <property type="entry name" value="F5_F8_type_C"/>
    <property type="match status" value="1"/>
</dbReference>
<dbReference type="InterPro" id="IPR039331">
    <property type="entry name" value="PAPs-like"/>
</dbReference>
<dbReference type="Gene3D" id="2.60.120.260">
    <property type="entry name" value="Galactose-binding domain-like"/>
    <property type="match status" value="1"/>
</dbReference>
<protein>
    <submittedName>
        <fullName evidence="10">Alkaline phosphatase</fullName>
    </submittedName>
</protein>
<dbReference type="SMART" id="SM00231">
    <property type="entry name" value="FA58C"/>
    <property type="match status" value="1"/>
</dbReference>
<keyword evidence="5" id="KW-0624">Polysaccharide degradation</keyword>
<dbReference type="SMART" id="SM00060">
    <property type="entry name" value="FN3"/>
    <property type="match status" value="1"/>
</dbReference>
<dbReference type="RefSeq" id="WP_038513401.1">
    <property type="nucleotide sequence ID" value="NZ_CP008953.1"/>
</dbReference>
<keyword evidence="3" id="KW-0119">Carbohydrate metabolism</keyword>
<sequence>MKRRTPLAGVAVATLALLGQTLISSGTTAQAESLLSAGKPTTTSSVEAAEFGGGNAVDGSTTTRWASEEGVDPQWIAVDLGGTSTVTKVKLNWEAAYAKTYKIQGSADGRTWTDIKSVTGGNGAIDEHLGLNASARHIRIHGTARGTSYGYSLWELEVYGDRSGSGDTQAPTAPTGLAATGTTTNSVSLGWTASTDNVGVTEYEVLRDGNVVGTTATTTYTDSGLASGAEFGYSVRARDAAGNVSAASSVVKASTQPGGTGPITIAVGGDIANPELFSTHQATANQVARMNPQYVLTVGDNQYHKGTISEYRAHYDKTWGKFKSITKPTTGNHEWDDQLRGYKEYFGAIAYPKGLPYYSYDIGEFHFVAMDSNPIYGGGGSEQVAWLRDDLAKNTKACVIGYWHHPRFNSGEYGDKKQIAPLWNELAKVKADMVMSGHDHHYERTKPLDVNGHVDEANGVRSVITGIGGDYLYTNYKEREGVEKIFAKHGVMKLMLNGKSYSWEIVDTNGNVLDKAGPYTCR</sequence>
<dbReference type="InterPro" id="IPR036116">
    <property type="entry name" value="FN3_sf"/>
</dbReference>
<organism evidence="10 11">
    <name type="scientific">Amycolatopsis japonica</name>
    <dbReference type="NCBI Taxonomy" id="208439"/>
    <lineage>
        <taxon>Bacteria</taxon>
        <taxon>Bacillati</taxon>
        <taxon>Actinomycetota</taxon>
        <taxon>Actinomycetes</taxon>
        <taxon>Pseudonocardiales</taxon>
        <taxon>Pseudonocardiaceae</taxon>
        <taxon>Amycolatopsis</taxon>
        <taxon>Amycolatopsis japonica group</taxon>
    </lineage>
</organism>
<feature type="region of interest" description="Disordered" evidence="6">
    <location>
        <begin position="162"/>
        <end position="181"/>
    </location>
</feature>
<dbReference type="PROSITE" id="PS50853">
    <property type="entry name" value="FN3"/>
    <property type="match status" value="1"/>
</dbReference>
<dbReference type="InterPro" id="IPR000421">
    <property type="entry name" value="FA58C"/>
</dbReference>